<dbReference type="CDD" id="cd00614">
    <property type="entry name" value="CGS_like"/>
    <property type="match status" value="1"/>
</dbReference>
<reference evidence="11 12" key="1">
    <citation type="submission" date="2025-04" db="UniProtKB">
        <authorList>
            <consortium name="RefSeq"/>
        </authorList>
    </citation>
    <scope>IDENTIFICATION</scope>
    <source>
        <tissue evidence="11 12">Entire body</tissue>
    </source>
</reference>
<evidence type="ECO:0000256" key="6">
    <source>
        <dbReference type="ARBA" id="ARBA00023192"/>
    </source>
</evidence>
<dbReference type="GO" id="GO:0004123">
    <property type="term" value="F:cystathionine gamma-lyase activity"/>
    <property type="evidence" value="ECO:0007669"/>
    <property type="project" value="TreeGrafter"/>
</dbReference>
<dbReference type="InterPro" id="IPR015421">
    <property type="entry name" value="PyrdxlP-dep_Trfase_major"/>
</dbReference>
<keyword evidence="6" id="KW-0198">Cysteine biosynthesis</keyword>
<dbReference type="PROSITE" id="PS00868">
    <property type="entry name" value="CYS_MET_METAB_PP"/>
    <property type="match status" value="1"/>
</dbReference>
<dbReference type="RefSeq" id="XP_025835957.1">
    <property type="nucleotide sequence ID" value="XM_025980172.1"/>
</dbReference>
<dbReference type="PANTHER" id="PTHR11808:SF15">
    <property type="entry name" value="CYSTATHIONINE GAMMA-LYASE"/>
    <property type="match status" value="1"/>
</dbReference>
<dbReference type="EC" id="4.4.1.1" evidence="4"/>
<evidence type="ECO:0000256" key="7">
    <source>
        <dbReference type="ARBA" id="ARBA00029853"/>
    </source>
</evidence>
<evidence type="ECO:0000256" key="2">
    <source>
        <dbReference type="ARBA" id="ARBA00005038"/>
    </source>
</evidence>
<sequence length="402" mass="43901">MNGINSVNGNADNDGYLPLPQGFATAAIHAAHEPEKWEHMSVVPPIVMSTTFKQHSPAVPKIYEYGRSGNPSRNTLEECLAAVEGAKYAMCFASGLGATSTLFGLFNSGDHIICGDDLYGGISRLFRIVGKPLGLEITFVNATNLEEVEKDVKPNTKMIWIETPTNPTLKVIDIAAVSKIAKKHKILLAVDNTFLTPYFQRPLELGADLSVYSLTKYMNGHSDIVMGAIVVNDEALHNKIRFLQNAMGIIPSPFDCAQVNRSLKTLALRMQQHSKNAIAVAKFLEGHPNVIKVLHPGLPSHPQHKLAKKQTAGHSGMISIYIKGGLEESRKFLSSLQVFTLAESLGGYESLAELPSIMTHASVPEEQRNELGISDNLIRLSVGIEDVEDLIQDLKQALETIK</sequence>
<comment type="cofactor">
    <cofactor evidence="1 9">
        <name>pyridoxal 5'-phosphate</name>
        <dbReference type="ChEBI" id="CHEBI:597326"/>
    </cofactor>
</comment>
<keyword evidence="5 8" id="KW-0663">Pyridoxal phosphate</keyword>
<dbReference type="RefSeq" id="XP_025835956.1">
    <property type="nucleotide sequence ID" value="XM_025980171.1"/>
</dbReference>
<dbReference type="GO" id="GO:0019346">
    <property type="term" value="P:transsulfuration"/>
    <property type="evidence" value="ECO:0007669"/>
    <property type="project" value="InterPro"/>
</dbReference>
<dbReference type="UniPathway" id="UPA00136">
    <property type="reaction ID" value="UER00202"/>
</dbReference>
<dbReference type="PIRSF" id="PIRSF001434">
    <property type="entry name" value="CGS"/>
    <property type="match status" value="1"/>
</dbReference>
<dbReference type="Proteomes" id="UP000192223">
    <property type="component" value="Unplaced"/>
</dbReference>
<dbReference type="PANTHER" id="PTHR11808">
    <property type="entry name" value="TRANS-SULFURATION ENZYME FAMILY MEMBER"/>
    <property type="match status" value="1"/>
</dbReference>
<dbReference type="GO" id="GO:0030170">
    <property type="term" value="F:pyridoxal phosphate binding"/>
    <property type="evidence" value="ECO:0007669"/>
    <property type="project" value="InterPro"/>
</dbReference>
<evidence type="ECO:0000256" key="9">
    <source>
        <dbReference type="RuleBase" id="RU362118"/>
    </source>
</evidence>
<dbReference type="GeneID" id="108738603"/>
<evidence type="ECO:0000256" key="5">
    <source>
        <dbReference type="ARBA" id="ARBA00022898"/>
    </source>
</evidence>
<evidence type="ECO:0000313" key="10">
    <source>
        <dbReference type="Proteomes" id="UP000192223"/>
    </source>
</evidence>
<dbReference type="GO" id="GO:0005737">
    <property type="term" value="C:cytoplasm"/>
    <property type="evidence" value="ECO:0007669"/>
    <property type="project" value="TreeGrafter"/>
</dbReference>
<comment type="pathway">
    <text evidence="2">Amino-acid biosynthesis; L-cysteine biosynthesis; L-cysteine from L-homocysteine and L-serine: step 2/2.</text>
</comment>
<dbReference type="SUPFAM" id="SSF53383">
    <property type="entry name" value="PLP-dependent transferases"/>
    <property type="match status" value="1"/>
</dbReference>
<evidence type="ECO:0000256" key="1">
    <source>
        <dbReference type="ARBA" id="ARBA00001933"/>
    </source>
</evidence>
<dbReference type="InterPro" id="IPR015422">
    <property type="entry name" value="PyrdxlP-dep_Trfase_small"/>
</dbReference>
<keyword evidence="10" id="KW-1185">Reference proteome</keyword>
<dbReference type="InterPro" id="IPR000277">
    <property type="entry name" value="Cys/Met-Metab_PyrdxlP-dep_enz"/>
</dbReference>
<dbReference type="Gene3D" id="3.90.1150.10">
    <property type="entry name" value="Aspartate Aminotransferase, domain 1"/>
    <property type="match status" value="1"/>
</dbReference>
<dbReference type="AlphaFoldDB" id="A0A7F5RJ09"/>
<comment type="similarity">
    <text evidence="3 9">Belongs to the trans-sulfuration enzymes family.</text>
</comment>
<name>A0A7F5RJ09_AGRPL</name>
<organism evidence="10 11">
    <name type="scientific">Agrilus planipennis</name>
    <name type="common">Emerald ash borer</name>
    <name type="synonym">Agrilus marcopoli</name>
    <dbReference type="NCBI Taxonomy" id="224129"/>
    <lineage>
        <taxon>Eukaryota</taxon>
        <taxon>Metazoa</taxon>
        <taxon>Ecdysozoa</taxon>
        <taxon>Arthropoda</taxon>
        <taxon>Hexapoda</taxon>
        <taxon>Insecta</taxon>
        <taxon>Pterygota</taxon>
        <taxon>Neoptera</taxon>
        <taxon>Endopterygota</taxon>
        <taxon>Coleoptera</taxon>
        <taxon>Polyphaga</taxon>
        <taxon>Elateriformia</taxon>
        <taxon>Buprestoidea</taxon>
        <taxon>Buprestidae</taxon>
        <taxon>Agrilinae</taxon>
        <taxon>Agrilus</taxon>
    </lineage>
</organism>
<dbReference type="KEGG" id="apln:108738603"/>
<evidence type="ECO:0000313" key="11">
    <source>
        <dbReference type="RefSeq" id="XP_025835956.1"/>
    </source>
</evidence>
<accession>A0A7F5RJ09</accession>
<dbReference type="GO" id="GO:0019343">
    <property type="term" value="P:cysteine biosynthetic process via cystathionine"/>
    <property type="evidence" value="ECO:0007669"/>
    <property type="project" value="TreeGrafter"/>
</dbReference>
<evidence type="ECO:0000256" key="4">
    <source>
        <dbReference type="ARBA" id="ARBA00012085"/>
    </source>
</evidence>
<dbReference type="InterPro" id="IPR015424">
    <property type="entry name" value="PyrdxlP-dep_Trfase"/>
</dbReference>
<dbReference type="FunFam" id="3.40.640.10:FF:000009">
    <property type="entry name" value="Cystathionine gamma-synthase homolog"/>
    <property type="match status" value="1"/>
</dbReference>
<protein>
    <recommendedName>
        <fullName evidence="4">cystathionine gamma-lyase</fullName>
        <ecNumber evidence="4">4.4.1.1</ecNumber>
    </recommendedName>
    <alternativeName>
        <fullName evidence="7">Gamma-cystathionase</fullName>
    </alternativeName>
</protein>
<evidence type="ECO:0000256" key="3">
    <source>
        <dbReference type="ARBA" id="ARBA00009077"/>
    </source>
</evidence>
<evidence type="ECO:0000256" key="8">
    <source>
        <dbReference type="PIRSR" id="PIRSR001434-2"/>
    </source>
</evidence>
<keyword evidence="6" id="KW-0028">Amino-acid biosynthesis</keyword>
<dbReference type="FunFam" id="3.90.1150.10:FF:000008">
    <property type="entry name" value="Cystathionine gamma-synthase"/>
    <property type="match status" value="1"/>
</dbReference>
<evidence type="ECO:0000313" key="12">
    <source>
        <dbReference type="RefSeq" id="XP_025835957.1"/>
    </source>
</evidence>
<dbReference type="InterPro" id="IPR054542">
    <property type="entry name" value="Cys_met_metab_PP"/>
</dbReference>
<feature type="modified residue" description="N6-(pyridoxal phosphate)lysine" evidence="8">
    <location>
        <position position="216"/>
    </location>
</feature>
<proteinExistence type="inferred from homology"/>
<dbReference type="Gene3D" id="3.40.640.10">
    <property type="entry name" value="Type I PLP-dependent aspartate aminotransferase-like (Major domain)"/>
    <property type="match status" value="1"/>
</dbReference>
<dbReference type="OrthoDB" id="3512640at2759"/>
<dbReference type="Pfam" id="PF01053">
    <property type="entry name" value="Cys_Met_Meta_PP"/>
    <property type="match status" value="1"/>
</dbReference>
<gene>
    <name evidence="11 12" type="primary">LOC108738603</name>
</gene>